<dbReference type="InterPro" id="IPR012373">
    <property type="entry name" value="Ferrdict_sens_TM"/>
</dbReference>
<keyword evidence="1" id="KW-0472">Membrane</keyword>
<feature type="transmembrane region" description="Helical" evidence="1">
    <location>
        <begin position="91"/>
        <end position="110"/>
    </location>
</feature>
<dbReference type="GO" id="GO:0016989">
    <property type="term" value="F:sigma factor antagonist activity"/>
    <property type="evidence" value="ECO:0007669"/>
    <property type="project" value="TreeGrafter"/>
</dbReference>
<feature type="domain" description="FecR N-terminal" evidence="2">
    <location>
        <begin position="14"/>
        <end position="53"/>
    </location>
</feature>
<dbReference type="PANTHER" id="PTHR30273">
    <property type="entry name" value="PERIPLASMIC SIGNAL SENSOR AND SIGMA FACTOR ACTIVATOR FECR-RELATED"/>
    <property type="match status" value="1"/>
</dbReference>
<evidence type="ECO:0000256" key="1">
    <source>
        <dbReference type="SAM" id="Phobius"/>
    </source>
</evidence>
<keyword evidence="1" id="KW-1133">Transmembrane helix</keyword>
<gene>
    <name evidence="3" type="ORF">ENJ42_02630</name>
</gene>
<dbReference type="Proteomes" id="UP000885830">
    <property type="component" value="Unassembled WGS sequence"/>
</dbReference>
<comment type="caution">
    <text evidence="3">The sequence shown here is derived from an EMBL/GenBank/DDBJ whole genome shotgun (WGS) entry which is preliminary data.</text>
</comment>
<sequence>MNTETQKNAEIRAQAQNWYVRLADDQAAPEDWIEFTQWLESDPRHVDAYDEIELALSGLVADAQANTHDETNNVVSLSEVRRSRWNMATTVRALAAVFVAAIVVLGVLQVQQGPTDIQQYATQIGEQKEVVLADGTHLILNTNT</sequence>
<dbReference type="InterPro" id="IPR032623">
    <property type="entry name" value="FecR_N"/>
</dbReference>
<dbReference type="AlphaFoldDB" id="A0A7C5LTK6"/>
<evidence type="ECO:0000313" key="3">
    <source>
        <dbReference type="EMBL" id="HHL42489.1"/>
    </source>
</evidence>
<keyword evidence="1" id="KW-0812">Transmembrane</keyword>
<dbReference type="Pfam" id="PF16220">
    <property type="entry name" value="DUF4880"/>
    <property type="match status" value="1"/>
</dbReference>
<protein>
    <submittedName>
        <fullName evidence="3">DUF4880 domain-containing protein</fullName>
    </submittedName>
</protein>
<reference evidence="3" key="1">
    <citation type="journal article" date="2020" name="mSystems">
        <title>Genome- and Community-Level Interaction Insights into Carbon Utilization and Element Cycling Functions of Hydrothermarchaeota in Hydrothermal Sediment.</title>
        <authorList>
            <person name="Zhou Z."/>
            <person name="Liu Y."/>
            <person name="Xu W."/>
            <person name="Pan J."/>
            <person name="Luo Z.H."/>
            <person name="Li M."/>
        </authorList>
    </citation>
    <scope>NUCLEOTIDE SEQUENCE [LARGE SCALE GENOMIC DNA]</scope>
    <source>
        <strain evidence="3">HyVt-485</strain>
    </source>
</reference>
<evidence type="ECO:0000259" key="2">
    <source>
        <dbReference type="Pfam" id="PF16220"/>
    </source>
</evidence>
<dbReference type="PANTHER" id="PTHR30273:SF2">
    <property type="entry name" value="PROTEIN FECR"/>
    <property type="match status" value="1"/>
</dbReference>
<name>A0A7C5LTK6_9PROT</name>
<organism evidence="3">
    <name type="scientific">Hellea balneolensis</name>
    <dbReference type="NCBI Taxonomy" id="287478"/>
    <lineage>
        <taxon>Bacteria</taxon>
        <taxon>Pseudomonadati</taxon>
        <taxon>Pseudomonadota</taxon>
        <taxon>Alphaproteobacteria</taxon>
        <taxon>Maricaulales</taxon>
        <taxon>Robiginitomaculaceae</taxon>
        <taxon>Hellea</taxon>
    </lineage>
</organism>
<proteinExistence type="predicted"/>
<dbReference type="EMBL" id="DRMJ01000128">
    <property type="protein sequence ID" value="HHL42489.1"/>
    <property type="molecule type" value="Genomic_DNA"/>
</dbReference>
<feature type="non-terminal residue" evidence="3">
    <location>
        <position position="144"/>
    </location>
</feature>
<accession>A0A7C5LTK6</accession>